<dbReference type="GO" id="GO:0005829">
    <property type="term" value="C:cytosol"/>
    <property type="evidence" value="ECO:0007669"/>
    <property type="project" value="TreeGrafter"/>
</dbReference>
<evidence type="ECO:0000259" key="10">
    <source>
        <dbReference type="PROSITE" id="PS50860"/>
    </source>
</evidence>
<dbReference type="Gene3D" id="3.30.930.10">
    <property type="entry name" value="Bira Bifunctional Protein, Domain 2"/>
    <property type="match status" value="1"/>
</dbReference>
<comment type="caution">
    <text evidence="11">The sequence shown here is derived from an EMBL/GenBank/DDBJ whole genome shotgun (WGS) entry which is preliminary data.</text>
</comment>
<evidence type="ECO:0000256" key="5">
    <source>
        <dbReference type="ARBA" id="ARBA00022741"/>
    </source>
</evidence>
<keyword evidence="7" id="KW-0694">RNA-binding</keyword>
<dbReference type="Proteomes" id="UP000018852">
    <property type="component" value="Unassembled WGS sequence"/>
</dbReference>
<proteinExistence type="inferred from homology"/>
<keyword evidence="6" id="KW-0067">ATP-binding</keyword>
<evidence type="ECO:0000256" key="2">
    <source>
        <dbReference type="ARBA" id="ARBA00013168"/>
    </source>
</evidence>
<dbReference type="GO" id="GO:0000049">
    <property type="term" value="F:tRNA binding"/>
    <property type="evidence" value="ECO:0007669"/>
    <property type="project" value="UniProtKB-KW"/>
</dbReference>
<keyword evidence="8" id="KW-0648">Protein biosynthesis</keyword>
<name>W1VQJ7_9ACTO</name>
<comment type="similarity">
    <text evidence="1">Belongs to the class-II aminoacyl-tRNA synthetase family.</text>
</comment>
<dbReference type="PANTHER" id="PTHR11777">
    <property type="entry name" value="ALANYL-TRNA SYNTHETASE"/>
    <property type="match status" value="1"/>
</dbReference>
<evidence type="ECO:0000256" key="8">
    <source>
        <dbReference type="ARBA" id="ARBA00022917"/>
    </source>
</evidence>
<evidence type="ECO:0000256" key="1">
    <source>
        <dbReference type="ARBA" id="ARBA00008226"/>
    </source>
</evidence>
<dbReference type="CDD" id="cd00673">
    <property type="entry name" value="AlaRS_core"/>
    <property type="match status" value="1"/>
</dbReference>
<feature type="non-terminal residue" evidence="11">
    <location>
        <position position="190"/>
    </location>
</feature>
<dbReference type="EC" id="6.1.1.7" evidence="2"/>
<evidence type="ECO:0000256" key="3">
    <source>
        <dbReference type="ARBA" id="ARBA00022555"/>
    </source>
</evidence>
<dbReference type="PROSITE" id="PS50860">
    <property type="entry name" value="AA_TRNA_LIGASE_II_ALA"/>
    <property type="match status" value="1"/>
</dbReference>
<keyword evidence="9" id="KW-0030">Aminoacyl-tRNA synthetase</keyword>
<dbReference type="InterPro" id="IPR018165">
    <property type="entry name" value="Ala-tRNA-synth_IIc_core"/>
</dbReference>
<keyword evidence="5" id="KW-0547">Nucleotide-binding</keyword>
<evidence type="ECO:0000256" key="4">
    <source>
        <dbReference type="ARBA" id="ARBA00022598"/>
    </source>
</evidence>
<dbReference type="SUPFAM" id="SSF55681">
    <property type="entry name" value="Class II aaRS and biotin synthetases"/>
    <property type="match status" value="1"/>
</dbReference>
<dbReference type="AlphaFoldDB" id="W1VQJ7"/>
<evidence type="ECO:0000256" key="7">
    <source>
        <dbReference type="ARBA" id="ARBA00022884"/>
    </source>
</evidence>
<sequence length="190" mass="21256">MRTSEIRSRWLDYFASQGHEIRPSVSLVSPEPSILFTVAGMVPFIPYILGTEQAPWPRAASVQKCIRTNDIDNVGRTTRHGTFFQMNGNFSFGDYFKEGAISYAWDLLTGPQSEGKYGLDGDRLWMTIWEKDEVSWNHLTKVIGVPQQHVQKLPFEEISWSTGQPGPAGACCEIHYDRGAQYGPDGGPVA</sequence>
<evidence type="ECO:0000256" key="6">
    <source>
        <dbReference type="ARBA" id="ARBA00022840"/>
    </source>
</evidence>
<dbReference type="GO" id="GO:0006419">
    <property type="term" value="P:alanyl-tRNA aminoacylation"/>
    <property type="evidence" value="ECO:0007669"/>
    <property type="project" value="InterPro"/>
</dbReference>
<gene>
    <name evidence="11" type="ORF">Q605_AUC00139G0002</name>
</gene>
<dbReference type="InterPro" id="IPR045864">
    <property type="entry name" value="aa-tRNA-synth_II/BPL/LPL"/>
</dbReference>
<accession>W1VQJ7</accession>
<evidence type="ECO:0000313" key="12">
    <source>
        <dbReference type="Proteomes" id="UP000018852"/>
    </source>
</evidence>
<keyword evidence="4 11" id="KW-0436">Ligase</keyword>
<feature type="domain" description="Alanyl-transfer RNA synthetases family profile" evidence="10">
    <location>
        <begin position="1"/>
        <end position="190"/>
    </location>
</feature>
<organism evidence="11 12">
    <name type="scientific">Actinomyces urogenitalis DORA_12</name>
    <dbReference type="NCBI Taxonomy" id="1403939"/>
    <lineage>
        <taxon>Bacteria</taxon>
        <taxon>Bacillati</taxon>
        <taxon>Actinomycetota</taxon>
        <taxon>Actinomycetes</taxon>
        <taxon>Actinomycetales</taxon>
        <taxon>Actinomycetaceae</taxon>
        <taxon>Actinomyces</taxon>
    </lineage>
</organism>
<dbReference type="PANTHER" id="PTHR11777:SF9">
    <property type="entry name" value="ALANINE--TRNA LIGASE, CYTOPLASMIC"/>
    <property type="match status" value="1"/>
</dbReference>
<evidence type="ECO:0000313" key="11">
    <source>
        <dbReference type="EMBL" id="ETJ07090.1"/>
    </source>
</evidence>
<dbReference type="Pfam" id="PF01411">
    <property type="entry name" value="tRNA-synt_2c"/>
    <property type="match status" value="1"/>
</dbReference>
<protein>
    <recommendedName>
        <fullName evidence="2">alanine--tRNA ligase</fullName>
        <ecNumber evidence="2">6.1.1.7</ecNumber>
    </recommendedName>
</protein>
<dbReference type="GO" id="GO:0004813">
    <property type="term" value="F:alanine-tRNA ligase activity"/>
    <property type="evidence" value="ECO:0007669"/>
    <property type="project" value="UniProtKB-EC"/>
</dbReference>
<dbReference type="EMBL" id="AZLV01000139">
    <property type="protein sequence ID" value="ETJ07090.1"/>
    <property type="molecule type" value="Genomic_DNA"/>
</dbReference>
<keyword evidence="3" id="KW-0820">tRNA-binding</keyword>
<evidence type="ECO:0000256" key="9">
    <source>
        <dbReference type="ARBA" id="ARBA00023146"/>
    </source>
</evidence>
<dbReference type="GO" id="GO:0002161">
    <property type="term" value="F:aminoacyl-tRNA deacylase activity"/>
    <property type="evidence" value="ECO:0007669"/>
    <property type="project" value="TreeGrafter"/>
</dbReference>
<dbReference type="GO" id="GO:0005524">
    <property type="term" value="F:ATP binding"/>
    <property type="evidence" value="ECO:0007669"/>
    <property type="project" value="UniProtKB-KW"/>
</dbReference>
<dbReference type="InterPro" id="IPR050058">
    <property type="entry name" value="Ala-tRNA_ligase"/>
</dbReference>
<dbReference type="InterPro" id="IPR018164">
    <property type="entry name" value="Ala-tRNA-synth_IIc_N"/>
</dbReference>
<reference evidence="11 12" key="1">
    <citation type="submission" date="2013-12" db="EMBL/GenBank/DDBJ databases">
        <title>A Varibaculum cambriense genome reconstructed from a premature infant gut community with otherwise low bacterial novelty that shifts toward anaerobic metabolism during the third week of life.</title>
        <authorList>
            <person name="Brown C.T."/>
            <person name="Sharon I."/>
            <person name="Thomas B.C."/>
            <person name="Castelle C.J."/>
            <person name="Morowitz M.J."/>
            <person name="Banfield J.F."/>
        </authorList>
    </citation>
    <scope>NUCLEOTIDE SEQUENCE [LARGE SCALE GENOMIC DNA]</scope>
    <source>
        <strain evidence="12">DORA_12</strain>
    </source>
</reference>